<dbReference type="Pfam" id="PF00440">
    <property type="entry name" value="TetR_N"/>
    <property type="match status" value="1"/>
</dbReference>
<keyword evidence="1" id="KW-0805">Transcription regulation</keyword>
<sequence>MAAAVAVISVRGFAAMTITEVVRTARVSPNGFYAQFASLEACLMEAYDTYVAALVASITTALDAADTPDERIAAAIGGYLAALDGDRQAARAFLIEFDAVGAAARIKRREGVATFAALLAQEHAAMREREPALGALPATAYVAVSNGIRVQACDALETTSAPLSGLAPDIVRWVTALVRGAS</sequence>
<dbReference type="PROSITE" id="PS50977">
    <property type="entry name" value="HTH_TETR_2"/>
    <property type="match status" value="1"/>
</dbReference>
<dbReference type="GO" id="GO:0003677">
    <property type="term" value="F:DNA binding"/>
    <property type="evidence" value="ECO:0007669"/>
    <property type="project" value="UniProtKB-UniRule"/>
</dbReference>
<evidence type="ECO:0000259" key="5">
    <source>
        <dbReference type="PROSITE" id="PS50977"/>
    </source>
</evidence>
<dbReference type="KEGG" id="parq:DSM112329_00984"/>
<dbReference type="EMBL" id="CP114014">
    <property type="protein sequence ID" value="XAY04154.1"/>
    <property type="molecule type" value="Genomic_DNA"/>
</dbReference>
<gene>
    <name evidence="6" type="ORF">DSM112329_00984</name>
</gene>
<evidence type="ECO:0000313" key="6">
    <source>
        <dbReference type="EMBL" id="XAY04154.1"/>
    </source>
</evidence>
<evidence type="ECO:0000256" key="4">
    <source>
        <dbReference type="PROSITE-ProRule" id="PRU00335"/>
    </source>
</evidence>
<dbReference type="PANTHER" id="PTHR47506:SF7">
    <property type="entry name" value="TRANSCRIPTIONAL REGULATORY PROTEIN"/>
    <property type="match status" value="1"/>
</dbReference>
<protein>
    <recommendedName>
        <fullName evidence="5">HTH tetR-type domain-containing protein</fullName>
    </recommendedName>
</protein>
<reference evidence="6" key="1">
    <citation type="submission" date="2022-12" db="EMBL/GenBank/DDBJ databases">
        <title>Paraconexibacter alkalitolerans sp. nov. and Baekduia alba sp. nov., isolated from soil and emended description of the genera Paraconexibacter (Chun et al., 2020) and Baekduia (An et al., 2020).</title>
        <authorList>
            <person name="Vieira S."/>
            <person name="Huber K.J."/>
            <person name="Geppert A."/>
            <person name="Wolf J."/>
            <person name="Neumann-Schaal M."/>
            <person name="Muesken M."/>
            <person name="Overmann J."/>
        </authorList>
    </citation>
    <scope>NUCLEOTIDE SEQUENCE</scope>
    <source>
        <strain evidence="6">AEG42_29</strain>
    </source>
</reference>
<name>A0AAU7AR29_9ACTN</name>
<dbReference type="PANTHER" id="PTHR47506">
    <property type="entry name" value="TRANSCRIPTIONAL REGULATORY PROTEIN"/>
    <property type="match status" value="1"/>
</dbReference>
<dbReference type="AlphaFoldDB" id="A0AAU7AR29"/>
<dbReference type="Gene3D" id="1.10.357.10">
    <property type="entry name" value="Tetracycline Repressor, domain 2"/>
    <property type="match status" value="1"/>
</dbReference>
<evidence type="ECO:0000256" key="2">
    <source>
        <dbReference type="ARBA" id="ARBA00023125"/>
    </source>
</evidence>
<proteinExistence type="predicted"/>
<feature type="DNA-binding region" description="H-T-H motif" evidence="4">
    <location>
        <begin position="17"/>
        <end position="36"/>
    </location>
</feature>
<dbReference type="SUPFAM" id="SSF46689">
    <property type="entry name" value="Homeodomain-like"/>
    <property type="match status" value="1"/>
</dbReference>
<dbReference type="InterPro" id="IPR009057">
    <property type="entry name" value="Homeodomain-like_sf"/>
</dbReference>
<evidence type="ECO:0000256" key="1">
    <source>
        <dbReference type="ARBA" id="ARBA00023015"/>
    </source>
</evidence>
<evidence type="ECO:0000256" key="3">
    <source>
        <dbReference type="ARBA" id="ARBA00023163"/>
    </source>
</evidence>
<organism evidence="6">
    <name type="scientific">Paraconexibacter sp. AEG42_29</name>
    <dbReference type="NCBI Taxonomy" id="2997339"/>
    <lineage>
        <taxon>Bacteria</taxon>
        <taxon>Bacillati</taxon>
        <taxon>Actinomycetota</taxon>
        <taxon>Thermoleophilia</taxon>
        <taxon>Solirubrobacterales</taxon>
        <taxon>Paraconexibacteraceae</taxon>
        <taxon>Paraconexibacter</taxon>
    </lineage>
</organism>
<keyword evidence="2 4" id="KW-0238">DNA-binding</keyword>
<dbReference type="InterPro" id="IPR001647">
    <property type="entry name" value="HTH_TetR"/>
</dbReference>
<accession>A0AAU7AR29</accession>
<feature type="domain" description="HTH tetR-type" evidence="5">
    <location>
        <begin position="1"/>
        <end position="54"/>
    </location>
</feature>
<keyword evidence="3" id="KW-0804">Transcription</keyword>